<evidence type="ECO:0000256" key="5">
    <source>
        <dbReference type="ARBA" id="ARBA00022898"/>
    </source>
</evidence>
<dbReference type="InterPro" id="IPR015421">
    <property type="entry name" value="PyrdxlP-dep_Trfase_major"/>
</dbReference>
<dbReference type="InterPro" id="IPR004838">
    <property type="entry name" value="NHTrfase_class1_PyrdxlP-BS"/>
</dbReference>
<dbReference type="SUPFAM" id="SSF53383">
    <property type="entry name" value="PLP-dependent transferases"/>
    <property type="match status" value="1"/>
</dbReference>
<dbReference type="InterPro" id="IPR015422">
    <property type="entry name" value="PyrdxlP-dep_Trfase_small"/>
</dbReference>
<dbReference type="PROSITE" id="PS00105">
    <property type="entry name" value="AA_TRANSFER_CLASS_1"/>
    <property type="match status" value="1"/>
</dbReference>
<keyword evidence="3 6" id="KW-0032">Aminotransferase</keyword>
<evidence type="ECO:0000313" key="8">
    <source>
        <dbReference type="EMBL" id="MBB4675786.1"/>
    </source>
</evidence>
<reference evidence="8 9" key="1">
    <citation type="submission" date="2020-08" db="EMBL/GenBank/DDBJ databases">
        <title>Sequencing the genomes of 1000 actinobacteria strains.</title>
        <authorList>
            <person name="Klenk H.-P."/>
        </authorList>
    </citation>
    <scope>NUCLEOTIDE SEQUENCE [LARGE SCALE GENOMIC DNA]</scope>
    <source>
        <strain evidence="8 9">DSM 44230</strain>
    </source>
</reference>
<dbReference type="EC" id="2.6.1.-" evidence="6"/>
<organism evidence="8 9">
    <name type="scientific">Crossiella cryophila</name>
    <dbReference type="NCBI Taxonomy" id="43355"/>
    <lineage>
        <taxon>Bacteria</taxon>
        <taxon>Bacillati</taxon>
        <taxon>Actinomycetota</taxon>
        <taxon>Actinomycetes</taxon>
        <taxon>Pseudonocardiales</taxon>
        <taxon>Pseudonocardiaceae</taxon>
        <taxon>Crossiella</taxon>
    </lineage>
</organism>
<dbReference type="Proteomes" id="UP000533598">
    <property type="component" value="Unassembled WGS sequence"/>
</dbReference>
<protein>
    <recommendedName>
        <fullName evidence="6">Aminotransferase</fullName>
        <ecNumber evidence="6">2.6.1.-</ecNumber>
    </recommendedName>
</protein>
<evidence type="ECO:0000256" key="2">
    <source>
        <dbReference type="ARBA" id="ARBA00007441"/>
    </source>
</evidence>
<comment type="cofactor">
    <cofactor evidence="1 6">
        <name>pyridoxal 5'-phosphate</name>
        <dbReference type="ChEBI" id="CHEBI:597326"/>
    </cofactor>
</comment>
<evidence type="ECO:0000256" key="3">
    <source>
        <dbReference type="ARBA" id="ARBA00022576"/>
    </source>
</evidence>
<dbReference type="EMBL" id="JACHMH010000001">
    <property type="protein sequence ID" value="MBB4675786.1"/>
    <property type="molecule type" value="Genomic_DNA"/>
</dbReference>
<dbReference type="InterPro" id="IPR015424">
    <property type="entry name" value="PyrdxlP-dep_Trfase"/>
</dbReference>
<dbReference type="PANTHER" id="PTHR46383">
    <property type="entry name" value="ASPARTATE AMINOTRANSFERASE"/>
    <property type="match status" value="1"/>
</dbReference>
<gene>
    <name evidence="8" type="ORF">HNR67_001904</name>
</gene>
<evidence type="ECO:0000259" key="7">
    <source>
        <dbReference type="Pfam" id="PF00155"/>
    </source>
</evidence>
<comment type="similarity">
    <text evidence="2 6">Belongs to the class-I pyridoxal-phosphate-dependent aminotransferase family.</text>
</comment>
<keyword evidence="5" id="KW-0663">Pyridoxal phosphate</keyword>
<accession>A0A7W7FRB1</accession>
<dbReference type="RefSeq" id="WP_185001704.1">
    <property type="nucleotide sequence ID" value="NZ_BAAAUI010000022.1"/>
</dbReference>
<evidence type="ECO:0000313" key="9">
    <source>
        <dbReference type="Proteomes" id="UP000533598"/>
    </source>
</evidence>
<dbReference type="Gene3D" id="3.90.1150.10">
    <property type="entry name" value="Aspartate Aminotransferase, domain 1"/>
    <property type="match status" value="1"/>
</dbReference>
<dbReference type="GO" id="GO:0030170">
    <property type="term" value="F:pyridoxal phosphate binding"/>
    <property type="evidence" value="ECO:0007669"/>
    <property type="project" value="InterPro"/>
</dbReference>
<dbReference type="InterPro" id="IPR050596">
    <property type="entry name" value="AspAT/PAT-like"/>
</dbReference>
<evidence type="ECO:0000256" key="1">
    <source>
        <dbReference type="ARBA" id="ARBA00001933"/>
    </source>
</evidence>
<comment type="caution">
    <text evidence="8">The sequence shown here is derived from an EMBL/GenBank/DDBJ whole genome shotgun (WGS) entry which is preliminary data.</text>
</comment>
<dbReference type="Gene3D" id="3.40.640.10">
    <property type="entry name" value="Type I PLP-dependent aspartate aminotransferase-like (Major domain)"/>
    <property type="match status" value="1"/>
</dbReference>
<evidence type="ECO:0000256" key="4">
    <source>
        <dbReference type="ARBA" id="ARBA00022679"/>
    </source>
</evidence>
<name>A0A7W7FRB1_9PSEU</name>
<dbReference type="CDD" id="cd00609">
    <property type="entry name" value="AAT_like"/>
    <property type="match status" value="1"/>
</dbReference>
<proteinExistence type="inferred from homology"/>
<dbReference type="Pfam" id="PF00155">
    <property type="entry name" value="Aminotran_1_2"/>
    <property type="match status" value="1"/>
</dbReference>
<dbReference type="GO" id="GO:0008483">
    <property type="term" value="F:transaminase activity"/>
    <property type="evidence" value="ECO:0007669"/>
    <property type="project" value="UniProtKB-KW"/>
</dbReference>
<dbReference type="InterPro" id="IPR004839">
    <property type="entry name" value="Aminotransferase_I/II_large"/>
</dbReference>
<dbReference type="GO" id="GO:0006520">
    <property type="term" value="P:amino acid metabolic process"/>
    <property type="evidence" value="ECO:0007669"/>
    <property type="project" value="InterPro"/>
</dbReference>
<keyword evidence="4 6" id="KW-0808">Transferase</keyword>
<evidence type="ECO:0000256" key="6">
    <source>
        <dbReference type="RuleBase" id="RU000481"/>
    </source>
</evidence>
<dbReference type="AlphaFoldDB" id="A0A7W7FRB1"/>
<dbReference type="PANTHER" id="PTHR46383:SF1">
    <property type="entry name" value="ASPARTATE AMINOTRANSFERASE"/>
    <property type="match status" value="1"/>
</dbReference>
<sequence>MLTQSATLATNERIQALRANGVPVTHLAFGEAGLPVAPEIAAALAAAAGRNSYGPTAGIPELRAAAAGYFDRRGLPTAPGQIVAGPGSKPLLHALLSVLPGDVVLPRPSWVSYAAQASLLGKEVVWVPVPEGSGGVPDPALLGPALVAARARGLRPGILVLTLPDNPTGALAGASTVRAVCEIAAEHGLMVISDEIYRDLAHEPGSVLSPAEIIPERTVVTTGLSKATALGGWRLGVCRLPEAELTARLIGVASEIWSNPTTPVQVAAAYVLAEPEPVRAFVAAGLGLHRAVVRAAYETVLAAGAGCPAPGGGFYLYPDLEAARGNASSRADRDAAGSGAGLGGAADLAELLLERYRIGVLPGSAFGDDPRGLRFRLATSLLYGDTDEQRWTALRSTDPARLPWIAEALARLGTAVAELTGKGHGDLR</sequence>
<feature type="domain" description="Aminotransferase class I/classII large" evidence="7">
    <location>
        <begin position="36"/>
        <end position="378"/>
    </location>
</feature>
<keyword evidence="9" id="KW-1185">Reference proteome</keyword>